<dbReference type="Pfam" id="PF05199">
    <property type="entry name" value="GMC_oxred_C"/>
    <property type="match status" value="1"/>
</dbReference>
<dbReference type="STRING" id="52.CMC5_078980"/>
<evidence type="ECO:0000313" key="10">
    <source>
        <dbReference type="Proteomes" id="UP000067626"/>
    </source>
</evidence>
<dbReference type="InterPro" id="IPR036188">
    <property type="entry name" value="FAD/NAD-bd_sf"/>
</dbReference>
<accession>A0A0K1ESS5</accession>
<evidence type="ECO:0000259" key="6">
    <source>
        <dbReference type="Pfam" id="PF00732"/>
    </source>
</evidence>
<reference evidence="9 10" key="1">
    <citation type="submission" date="2015-07" db="EMBL/GenBank/DDBJ databases">
        <title>Genome analysis of myxobacterium Chondromyces crocatus Cm c5 reveals a high potential for natural compound synthesis and the genetic basis for the loss of fruiting body formation.</title>
        <authorList>
            <person name="Zaburannyi N."/>
            <person name="Bunk B."/>
            <person name="Maier J."/>
            <person name="Overmann J."/>
            <person name="Mueller R."/>
        </authorList>
    </citation>
    <scope>NUCLEOTIDE SEQUENCE [LARGE SCALE GENOMIC DNA]</scope>
    <source>
        <strain evidence="9 10">Cm c5</strain>
    </source>
</reference>
<dbReference type="PANTHER" id="PTHR46056">
    <property type="entry name" value="LONG-CHAIN-ALCOHOL OXIDASE"/>
    <property type="match status" value="1"/>
</dbReference>
<name>A0A0K1ESS5_CHOCO</name>
<evidence type="ECO:0000259" key="8">
    <source>
        <dbReference type="Pfam" id="PF05199"/>
    </source>
</evidence>
<comment type="similarity">
    <text evidence="1">Belongs to the GMC oxidoreductase family.</text>
</comment>
<feature type="binding site" evidence="5">
    <location>
        <position position="84"/>
    </location>
    <ligand>
        <name>FAD</name>
        <dbReference type="ChEBI" id="CHEBI:57692"/>
    </ligand>
</feature>
<evidence type="ECO:0000256" key="5">
    <source>
        <dbReference type="PIRSR" id="PIRSR000137-2"/>
    </source>
</evidence>
<dbReference type="InterPro" id="IPR007867">
    <property type="entry name" value="GMC_OxRtase_C"/>
</dbReference>
<evidence type="ECO:0000259" key="7">
    <source>
        <dbReference type="Pfam" id="PF00890"/>
    </source>
</evidence>
<dbReference type="PRINTS" id="PR00411">
    <property type="entry name" value="PNDRDTASEI"/>
</dbReference>
<dbReference type="EMBL" id="CP012159">
    <property type="protein sequence ID" value="AKT43663.1"/>
    <property type="molecule type" value="Genomic_DNA"/>
</dbReference>
<evidence type="ECO:0000256" key="2">
    <source>
        <dbReference type="ARBA" id="ARBA00022630"/>
    </source>
</evidence>
<sequence length="490" mass="52648">MKTADGVCDFVVVGSGAGGATAALVLAEAGREVVLLEEGPEVRDEDRGLGTNEAFFRMFRAKGTQVATGRSVIPVLQGRCVGGTTVVNGAIIWRMPDDVHARCFGPIGAEEAIPLRELSRCFDRIERDHAVGVTPEALLGNNGRLMRTAAEKLGLEGHVIQRNVRGCQGSSRCLEGCPTRRKQSVEQTYIPAAVARGARLFAGHEVREVEVCGGRATAVRGRDAAGRAFRLAARRGVILAASAVQSALILRRSGVGPKEHVGNHFRAHPAAAVSGVYRDPVRLWQGGTQTYEVDHFRKEGFKMETASLPLELAGVRMAGFGAAFQEKIGDYDRTAVWGVQVRGEAEGRVRSGLLGPAIRYTPAPEDMERIRRGARILCEMHLEAGAERVYPGVHGGPEVVTSARELVKLDDLPVDPRAWSLIISHVFGTCRMSRDERGGVVGHDFGVHGLKGLWVVDASIFPTTPGVNPQHSIMALAMLAAERIAETRAA</sequence>
<keyword evidence="2" id="KW-0285">Flavoprotein</keyword>
<gene>
    <name evidence="9" type="primary">betA</name>
    <name evidence="9" type="ORF">CMC5_078980</name>
</gene>
<dbReference type="RefSeq" id="WP_050435093.1">
    <property type="nucleotide sequence ID" value="NZ_CP012159.1"/>
</dbReference>
<proteinExistence type="inferred from homology"/>
<dbReference type="Gene3D" id="3.50.50.60">
    <property type="entry name" value="FAD/NAD(P)-binding domain"/>
    <property type="match status" value="2"/>
</dbReference>
<dbReference type="InterPro" id="IPR000172">
    <property type="entry name" value="GMC_OxRdtase_N"/>
</dbReference>
<feature type="domain" description="Glucose-methanol-choline oxidoreductase C-terminal" evidence="8">
    <location>
        <begin position="356"/>
        <end position="477"/>
    </location>
</feature>
<dbReference type="KEGG" id="ccro:CMC5_078980"/>
<dbReference type="SUPFAM" id="SSF51905">
    <property type="entry name" value="FAD/NAD(P)-binding domain"/>
    <property type="match status" value="1"/>
</dbReference>
<keyword evidence="4 9" id="KW-0560">Oxidoreductase</keyword>
<keyword evidence="10" id="KW-1185">Reference proteome</keyword>
<evidence type="ECO:0000313" key="9">
    <source>
        <dbReference type="EMBL" id="AKT43663.1"/>
    </source>
</evidence>
<feature type="binding site" evidence="5">
    <location>
        <begin position="469"/>
        <end position="470"/>
    </location>
    <ligand>
        <name>FAD</name>
        <dbReference type="ChEBI" id="CHEBI:57692"/>
    </ligand>
</feature>
<organism evidence="9 10">
    <name type="scientific">Chondromyces crocatus</name>
    <dbReference type="NCBI Taxonomy" id="52"/>
    <lineage>
        <taxon>Bacteria</taxon>
        <taxon>Pseudomonadati</taxon>
        <taxon>Myxococcota</taxon>
        <taxon>Polyangia</taxon>
        <taxon>Polyangiales</taxon>
        <taxon>Polyangiaceae</taxon>
        <taxon>Chondromyces</taxon>
    </lineage>
</organism>
<feature type="binding site" evidence="5">
    <location>
        <position position="206"/>
    </location>
    <ligand>
        <name>FAD</name>
        <dbReference type="ChEBI" id="CHEBI:57692"/>
    </ligand>
</feature>
<evidence type="ECO:0000256" key="4">
    <source>
        <dbReference type="ARBA" id="ARBA00023002"/>
    </source>
</evidence>
<dbReference type="GO" id="GO:0050660">
    <property type="term" value="F:flavin adenine dinucleotide binding"/>
    <property type="evidence" value="ECO:0007669"/>
    <property type="project" value="InterPro"/>
</dbReference>
<feature type="domain" description="Glucose-methanol-choline oxidoreductase N-terminal" evidence="6">
    <location>
        <begin position="57"/>
        <end position="269"/>
    </location>
</feature>
<dbReference type="Proteomes" id="UP000067626">
    <property type="component" value="Chromosome"/>
</dbReference>
<feature type="domain" description="FAD-dependent oxidoreductase 2 FAD-binding" evidence="7">
    <location>
        <begin position="9"/>
        <end position="43"/>
    </location>
</feature>
<evidence type="ECO:0000256" key="1">
    <source>
        <dbReference type="ARBA" id="ARBA00010790"/>
    </source>
</evidence>
<keyword evidence="3 5" id="KW-0274">FAD</keyword>
<dbReference type="InterPro" id="IPR012132">
    <property type="entry name" value="GMC_OxRdtase"/>
</dbReference>
<dbReference type="Pfam" id="PF00890">
    <property type="entry name" value="FAD_binding_2"/>
    <property type="match status" value="1"/>
</dbReference>
<dbReference type="PANTHER" id="PTHR46056:SF12">
    <property type="entry name" value="LONG-CHAIN-ALCOHOL OXIDASE"/>
    <property type="match status" value="1"/>
</dbReference>
<dbReference type="OrthoDB" id="5488788at2"/>
<dbReference type="InterPro" id="IPR003953">
    <property type="entry name" value="FAD-dep_OxRdtase_2_FAD-bd"/>
</dbReference>
<evidence type="ECO:0000256" key="3">
    <source>
        <dbReference type="ARBA" id="ARBA00022827"/>
    </source>
</evidence>
<dbReference type="Pfam" id="PF00732">
    <property type="entry name" value="GMC_oxred_N"/>
    <property type="match status" value="1"/>
</dbReference>
<comment type="cofactor">
    <cofactor evidence="5">
        <name>FAD</name>
        <dbReference type="ChEBI" id="CHEBI:57692"/>
    </cofactor>
</comment>
<dbReference type="PIRSF" id="PIRSF000137">
    <property type="entry name" value="Alcohol_oxidase"/>
    <property type="match status" value="1"/>
</dbReference>
<dbReference type="GO" id="GO:0008812">
    <property type="term" value="F:choline dehydrogenase activity"/>
    <property type="evidence" value="ECO:0007669"/>
    <property type="project" value="UniProtKB-EC"/>
</dbReference>
<protein>
    <submittedName>
        <fullName evidence="9">Choline dehydrogenase</fullName>
        <ecNumber evidence="9">1.1.99.1</ecNumber>
    </submittedName>
</protein>
<dbReference type="AlphaFoldDB" id="A0A0K1ESS5"/>
<dbReference type="EC" id="1.1.99.1" evidence="9"/>